<protein>
    <submittedName>
        <fullName evidence="1">Uncharacterized protein</fullName>
    </submittedName>
</protein>
<dbReference type="EMBL" id="BMAW01047770">
    <property type="protein sequence ID" value="GFS62597.1"/>
    <property type="molecule type" value="Genomic_DNA"/>
</dbReference>
<reference evidence="1" key="1">
    <citation type="submission" date="2020-08" db="EMBL/GenBank/DDBJ databases">
        <title>Multicomponent nature underlies the extraordinary mechanical properties of spider dragline silk.</title>
        <authorList>
            <person name="Kono N."/>
            <person name="Nakamura H."/>
            <person name="Mori M."/>
            <person name="Yoshida Y."/>
            <person name="Ohtoshi R."/>
            <person name="Malay A.D."/>
            <person name="Moran D.A.P."/>
            <person name="Tomita M."/>
            <person name="Numata K."/>
            <person name="Arakawa K."/>
        </authorList>
    </citation>
    <scope>NUCLEOTIDE SEQUENCE</scope>
</reference>
<comment type="caution">
    <text evidence="1">The sequence shown here is derived from an EMBL/GenBank/DDBJ whole genome shotgun (WGS) entry which is preliminary data.</text>
</comment>
<evidence type="ECO:0000313" key="2">
    <source>
        <dbReference type="Proteomes" id="UP000887013"/>
    </source>
</evidence>
<sequence>MSSGGPRELTSWRKVASVGLTIGTGSESGLFSDEMVRIQGWKNAVVAAARLISGFNGICAIISSRFEAGDGSVQKEGGS</sequence>
<dbReference type="AlphaFoldDB" id="A0A8X6MLC2"/>
<gene>
    <name evidence="1" type="ORF">NPIL_911</name>
</gene>
<dbReference type="Proteomes" id="UP000887013">
    <property type="component" value="Unassembled WGS sequence"/>
</dbReference>
<name>A0A8X6MLC2_NEPPI</name>
<keyword evidence="2" id="KW-1185">Reference proteome</keyword>
<accession>A0A8X6MLC2</accession>
<organism evidence="1 2">
    <name type="scientific">Nephila pilipes</name>
    <name type="common">Giant wood spider</name>
    <name type="synonym">Nephila maculata</name>
    <dbReference type="NCBI Taxonomy" id="299642"/>
    <lineage>
        <taxon>Eukaryota</taxon>
        <taxon>Metazoa</taxon>
        <taxon>Ecdysozoa</taxon>
        <taxon>Arthropoda</taxon>
        <taxon>Chelicerata</taxon>
        <taxon>Arachnida</taxon>
        <taxon>Araneae</taxon>
        <taxon>Araneomorphae</taxon>
        <taxon>Entelegynae</taxon>
        <taxon>Araneoidea</taxon>
        <taxon>Nephilidae</taxon>
        <taxon>Nephila</taxon>
    </lineage>
</organism>
<proteinExistence type="predicted"/>
<evidence type="ECO:0000313" key="1">
    <source>
        <dbReference type="EMBL" id="GFS62597.1"/>
    </source>
</evidence>